<feature type="transmembrane region" description="Helical" evidence="1">
    <location>
        <begin position="53"/>
        <end position="75"/>
    </location>
</feature>
<keyword evidence="1" id="KW-0472">Membrane</keyword>
<name>A0A432YWT3_9GAMM</name>
<dbReference type="Proteomes" id="UP000288361">
    <property type="component" value="Unassembled WGS sequence"/>
</dbReference>
<accession>A0A432YWT3</accession>
<feature type="transmembrane region" description="Helical" evidence="1">
    <location>
        <begin position="15"/>
        <end position="32"/>
    </location>
</feature>
<gene>
    <name evidence="2" type="ORF">CWI73_02730</name>
</gene>
<sequence>MQQLLNNLGMMIRPHFYEIAMMIVATLLVIYGNEINKMVKRQVAHWHFIFRTLVFVVVCAFGYGWLLVWFTPVLASWLAQIPLQFVAVSTIGIVFLLGILAERKKQL</sequence>
<dbReference type="InterPro" id="IPR021813">
    <property type="entry name" value="DUF3392"/>
</dbReference>
<organism evidence="2 3">
    <name type="scientific">Idiomarina piscisalsi</name>
    <dbReference type="NCBI Taxonomy" id="1096243"/>
    <lineage>
        <taxon>Bacteria</taxon>
        <taxon>Pseudomonadati</taxon>
        <taxon>Pseudomonadota</taxon>
        <taxon>Gammaproteobacteria</taxon>
        <taxon>Alteromonadales</taxon>
        <taxon>Idiomarinaceae</taxon>
        <taxon>Idiomarina</taxon>
    </lineage>
</organism>
<dbReference type="EMBL" id="PIQA01000001">
    <property type="protein sequence ID" value="RUO67790.1"/>
    <property type="molecule type" value="Genomic_DNA"/>
</dbReference>
<feature type="transmembrane region" description="Helical" evidence="1">
    <location>
        <begin position="81"/>
        <end position="101"/>
    </location>
</feature>
<evidence type="ECO:0000313" key="2">
    <source>
        <dbReference type="EMBL" id="RUO67790.1"/>
    </source>
</evidence>
<keyword evidence="1" id="KW-0812">Transmembrane</keyword>
<dbReference type="Pfam" id="PF11872">
    <property type="entry name" value="DUF3392"/>
    <property type="match status" value="1"/>
</dbReference>
<reference evidence="2 3" key="1">
    <citation type="journal article" date="2011" name="Front. Microbiol.">
        <title>Genomic signatures of strain selection and enhancement in Bacillus atrophaeus var. globigii, a historical biowarfare simulant.</title>
        <authorList>
            <person name="Gibbons H.S."/>
            <person name="Broomall S.M."/>
            <person name="McNew L.A."/>
            <person name="Daligault H."/>
            <person name="Chapman C."/>
            <person name="Bruce D."/>
            <person name="Karavis M."/>
            <person name="Krepps M."/>
            <person name="McGregor P.A."/>
            <person name="Hong C."/>
            <person name="Park K.H."/>
            <person name="Akmal A."/>
            <person name="Feldman A."/>
            <person name="Lin J.S."/>
            <person name="Chang W.E."/>
            <person name="Higgs B.W."/>
            <person name="Demirev P."/>
            <person name="Lindquist J."/>
            <person name="Liem A."/>
            <person name="Fochler E."/>
            <person name="Read T.D."/>
            <person name="Tapia R."/>
            <person name="Johnson S."/>
            <person name="Bishop-Lilly K.A."/>
            <person name="Detter C."/>
            <person name="Han C."/>
            <person name="Sozhamannan S."/>
            <person name="Rosenzweig C.N."/>
            <person name="Skowronski E.W."/>
        </authorList>
    </citation>
    <scope>NUCLEOTIDE SEQUENCE [LARGE SCALE GENOMIC DNA]</scope>
    <source>
        <strain evidence="2 3">TPS4-2</strain>
    </source>
</reference>
<keyword evidence="1" id="KW-1133">Transmembrane helix</keyword>
<evidence type="ECO:0000313" key="3">
    <source>
        <dbReference type="Proteomes" id="UP000288361"/>
    </source>
</evidence>
<protein>
    <submittedName>
        <fullName evidence="2">DUF3392 domain-containing protein</fullName>
    </submittedName>
</protein>
<dbReference type="AlphaFoldDB" id="A0A432YWT3"/>
<proteinExistence type="predicted"/>
<comment type="caution">
    <text evidence="2">The sequence shown here is derived from an EMBL/GenBank/DDBJ whole genome shotgun (WGS) entry which is preliminary data.</text>
</comment>
<evidence type="ECO:0000256" key="1">
    <source>
        <dbReference type="SAM" id="Phobius"/>
    </source>
</evidence>
<dbReference type="RefSeq" id="WP_126751436.1">
    <property type="nucleotide sequence ID" value="NZ_JBHUMT010000016.1"/>
</dbReference>